<sequence>MGVISVASAVFWFLCAGFANFWVVTRIAAYFFMTEQQALDDFTNTVLPPGKHDAVVSQFGRYIHEYFTAKQLSMRAHIIEGGILTAIFTFNLLAVSRKRFMTAHRWLGRLAMVVAGVFNVHMVYMLAVVGMAKVSWWMEFANWVSVAVLGVALPTGWWYAGGLGNTRGKNTRRHQIAMVLAGACLFINPAERFWWVVAAKVVQYRGPYTTWQAFKEGPSDAAGILALFGNFAVAAYLIAASAPPKAKAKAQ</sequence>
<feature type="transmembrane region" description="Helical" evidence="1">
    <location>
        <begin position="221"/>
        <end position="239"/>
    </location>
</feature>
<feature type="transmembrane region" description="Helical" evidence="1">
    <location>
        <begin position="140"/>
        <end position="164"/>
    </location>
</feature>
<feature type="transmembrane region" description="Helical" evidence="1">
    <location>
        <begin position="106"/>
        <end position="128"/>
    </location>
</feature>
<organism evidence="2">
    <name type="scientific">Chlamydomonas leiostraca</name>
    <dbReference type="NCBI Taxonomy" id="1034604"/>
    <lineage>
        <taxon>Eukaryota</taxon>
        <taxon>Viridiplantae</taxon>
        <taxon>Chlorophyta</taxon>
        <taxon>core chlorophytes</taxon>
        <taxon>Chlorophyceae</taxon>
        <taxon>CS clade</taxon>
        <taxon>Chlamydomonadales</taxon>
        <taxon>Chlamydomonadaceae</taxon>
        <taxon>Chlamydomonas</taxon>
    </lineage>
</organism>
<feature type="transmembrane region" description="Helical" evidence="1">
    <location>
        <begin position="176"/>
        <end position="195"/>
    </location>
</feature>
<evidence type="ECO:0000256" key="1">
    <source>
        <dbReference type="SAM" id="Phobius"/>
    </source>
</evidence>
<protein>
    <submittedName>
        <fullName evidence="2">Uncharacterized protein</fullName>
    </submittedName>
</protein>
<feature type="transmembrane region" description="Helical" evidence="1">
    <location>
        <begin position="76"/>
        <end position="94"/>
    </location>
</feature>
<keyword evidence="1" id="KW-0472">Membrane</keyword>
<gene>
    <name evidence="2" type="ORF">CLEI1391_LOCUS9390</name>
</gene>
<reference evidence="2" key="1">
    <citation type="submission" date="2021-01" db="EMBL/GenBank/DDBJ databases">
        <authorList>
            <person name="Corre E."/>
            <person name="Pelletier E."/>
            <person name="Niang G."/>
            <person name="Scheremetjew M."/>
            <person name="Finn R."/>
            <person name="Kale V."/>
            <person name="Holt S."/>
            <person name="Cochrane G."/>
            <person name="Meng A."/>
            <person name="Brown T."/>
            <person name="Cohen L."/>
        </authorList>
    </citation>
    <scope>NUCLEOTIDE SEQUENCE</scope>
    <source>
        <strain evidence="2">SAG 11-49</strain>
    </source>
</reference>
<proteinExistence type="predicted"/>
<keyword evidence="1" id="KW-1133">Transmembrane helix</keyword>
<keyword evidence="1" id="KW-0812">Transmembrane</keyword>
<evidence type="ECO:0000313" key="2">
    <source>
        <dbReference type="EMBL" id="CAD8680091.1"/>
    </source>
</evidence>
<dbReference type="AlphaFoldDB" id="A0A7S0RK64"/>
<dbReference type="EMBL" id="HBFB01016796">
    <property type="protein sequence ID" value="CAD8680091.1"/>
    <property type="molecule type" value="Transcribed_RNA"/>
</dbReference>
<accession>A0A7S0RK64</accession>
<name>A0A7S0RK64_9CHLO</name>